<dbReference type="EC" id="2.7.13.3" evidence="3"/>
<dbReference type="SMART" id="SM00387">
    <property type="entry name" value="HATPase_c"/>
    <property type="match status" value="1"/>
</dbReference>
<evidence type="ECO:0000256" key="1">
    <source>
        <dbReference type="ARBA" id="ARBA00000085"/>
    </source>
</evidence>
<dbReference type="Pfam" id="PF02518">
    <property type="entry name" value="HATPase_c"/>
    <property type="match status" value="1"/>
</dbReference>
<evidence type="ECO:0000256" key="7">
    <source>
        <dbReference type="SAM" id="Phobius"/>
    </source>
</evidence>
<dbReference type="InterPro" id="IPR036097">
    <property type="entry name" value="HisK_dim/P_sf"/>
</dbReference>
<dbReference type="InterPro" id="IPR003660">
    <property type="entry name" value="HAMP_dom"/>
</dbReference>
<evidence type="ECO:0000256" key="4">
    <source>
        <dbReference type="ARBA" id="ARBA00022553"/>
    </source>
</evidence>
<dbReference type="PROSITE" id="PS50885">
    <property type="entry name" value="HAMP"/>
    <property type="match status" value="1"/>
</dbReference>
<evidence type="ECO:0000259" key="8">
    <source>
        <dbReference type="PROSITE" id="PS50109"/>
    </source>
</evidence>
<keyword evidence="6 10" id="KW-0418">Kinase</keyword>
<keyword evidence="4" id="KW-0597">Phosphoprotein</keyword>
<accession>A0A2S9GZQ0</accession>
<evidence type="ECO:0000256" key="6">
    <source>
        <dbReference type="ARBA" id="ARBA00022777"/>
    </source>
</evidence>
<dbReference type="AlphaFoldDB" id="A0A2S9GZQ0"/>
<evidence type="ECO:0000313" key="10">
    <source>
        <dbReference type="EMBL" id="PRC93180.1"/>
    </source>
</evidence>
<comment type="catalytic activity">
    <reaction evidence="1">
        <text>ATP + protein L-histidine = ADP + protein N-phospho-L-histidine.</text>
        <dbReference type="EC" id="2.7.13.3"/>
    </reaction>
</comment>
<evidence type="ECO:0000313" key="11">
    <source>
        <dbReference type="Proteomes" id="UP000237839"/>
    </source>
</evidence>
<dbReference type="SUPFAM" id="SSF47384">
    <property type="entry name" value="Homodimeric domain of signal transducing histidine kinase"/>
    <property type="match status" value="1"/>
</dbReference>
<organism evidence="10 11">
    <name type="scientific">Solimicrobium silvestre</name>
    <dbReference type="NCBI Taxonomy" id="2099400"/>
    <lineage>
        <taxon>Bacteria</taxon>
        <taxon>Pseudomonadati</taxon>
        <taxon>Pseudomonadota</taxon>
        <taxon>Betaproteobacteria</taxon>
        <taxon>Burkholderiales</taxon>
        <taxon>Oxalobacteraceae</taxon>
        <taxon>Solimicrobium</taxon>
    </lineage>
</organism>
<dbReference type="EMBL" id="PUGF01000009">
    <property type="protein sequence ID" value="PRC93180.1"/>
    <property type="molecule type" value="Genomic_DNA"/>
</dbReference>
<dbReference type="GO" id="GO:0000155">
    <property type="term" value="F:phosphorelay sensor kinase activity"/>
    <property type="evidence" value="ECO:0007669"/>
    <property type="project" value="InterPro"/>
</dbReference>
<feature type="domain" description="HAMP" evidence="9">
    <location>
        <begin position="182"/>
        <end position="236"/>
    </location>
</feature>
<dbReference type="SUPFAM" id="SSF55874">
    <property type="entry name" value="ATPase domain of HSP90 chaperone/DNA topoisomerase II/histidine kinase"/>
    <property type="match status" value="1"/>
</dbReference>
<sequence>MHSVRAHLTNIFLVAISITLIIFGGYGYYKLSRELNANFTQQKQNTLTRLTISLPLPMWDFNTELTTNLVESEMLSPEVSAIQVFDLKSNLFASASRDKKGRIVSVVDLDKVEGIPIEADLYHQLADHSAEPALPQNKIGSVVIYFTRHRIDELLRSNALHSIFEILVIDALLIFTLRFSLRLVFTPLGQLRDALMELAEHGGEDVEELPETQKNEIGEVIQCFNQTQRKFKHVIEHLRQAEEATRAEAVKADLAYVALKAAQETMLQTEKLASLGGMVAGVAHEINTPVGITLTSASVLKEATDHLNKAMADGAMKKSEIVAYTTTAGECARLIMKNAERASHLINSFKQVASDQTSEQRREYELSAYIDEVMSSLRPTLRLNQVQVNVNCPTPIAIDGFPGAMAQVLTNLTMNAITHAFTERGQGVINITANQVGETVNLTFADNGVGIPQANIGKIFDLFFTTQRATGGTGLGLNIVHNILYKQFGGSISVSSEAGKGSCFFMHFPRVIA</sequence>
<keyword evidence="7" id="KW-0472">Membrane</keyword>
<evidence type="ECO:0000256" key="2">
    <source>
        <dbReference type="ARBA" id="ARBA00004370"/>
    </source>
</evidence>
<dbReference type="GO" id="GO:0016020">
    <property type="term" value="C:membrane"/>
    <property type="evidence" value="ECO:0007669"/>
    <property type="project" value="UniProtKB-SubCell"/>
</dbReference>
<dbReference type="PRINTS" id="PR00344">
    <property type="entry name" value="BCTRLSENSOR"/>
</dbReference>
<evidence type="ECO:0000259" key="9">
    <source>
        <dbReference type="PROSITE" id="PS50885"/>
    </source>
</evidence>
<dbReference type="Gene3D" id="1.10.287.130">
    <property type="match status" value="1"/>
</dbReference>
<proteinExistence type="predicted"/>
<dbReference type="OrthoDB" id="9812260at2"/>
<keyword evidence="7" id="KW-0812">Transmembrane</keyword>
<keyword evidence="11" id="KW-1185">Reference proteome</keyword>
<dbReference type="PROSITE" id="PS50109">
    <property type="entry name" value="HIS_KIN"/>
    <property type="match status" value="1"/>
</dbReference>
<dbReference type="Gene3D" id="6.10.340.10">
    <property type="match status" value="1"/>
</dbReference>
<keyword evidence="7" id="KW-1133">Transmembrane helix</keyword>
<name>A0A2S9GZQ0_9BURK</name>
<comment type="subcellular location">
    <subcellularLocation>
        <location evidence="2">Membrane</location>
    </subcellularLocation>
</comment>
<comment type="caution">
    <text evidence="10">The sequence shown here is derived from an EMBL/GenBank/DDBJ whole genome shotgun (WGS) entry which is preliminary data.</text>
</comment>
<gene>
    <name evidence="10" type="ORF">S2091_2266</name>
</gene>
<evidence type="ECO:0000256" key="5">
    <source>
        <dbReference type="ARBA" id="ARBA00022679"/>
    </source>
</evidence>
<dbReference type="CDD" id="cd00082">
    <property type="entry name" value="HisKA"/>
    <property type="match status" value="1"/>
</dbReference>
<dbReference type="InterPro" id="IPR003594">
    <property type="entry name" value="HATPase_dom"/>
</dbReference>
<dbReference type="PANTHER" id="PTHR43065:SF47">
    <property type="match status" value="1"/>
</dbReference>
<dbReference type="InterPro" id="IPR005467">
    <property type="entry name" value="His_kinase_dom"/>
</dbReference>
<dbReference type="InterPro" id="IPR003661">
    <property type="entry name" value="HisK_dim/P_dom"/>
</dbReference>
<dbReference type="Gene3D" id="3.30.565.10">
    <property type="entry name" value="Histidine kinase-like ATPase, C-terminal domain"/>
    <property type="match status" value="1"/>
</dbReference>
<keyword evidence="5" id="KW-0808">Transferase</keyword>
<feature type="domain" description="Histidine kinase" evidence="8">
    <location>
        <begin position="281"/>
        <end position="512"/>
    </location>
</feature>
<dbReference type="SMART" id="SM00388">
    <property type="entry name" value="HisKA"/>
    <property type="match status" value="1"/>
</dbReference>
<dbReference type="InterPro" id="IPR036890">
    <property type="entry name" value="HATPase_C_sf"/>
</dbReference>
<protein>
    <recommendedName>
        <fullName evidence="3">histidine kinase</fullName>
        <ecNumber evidence="3">2.7.13.3</ecNumber>
    </recommendedName>
</protein>
<dbReference type="Proteomes" id="UP000237839">
    <property type="component" value="Unassembled WGS sequence"/>
</dbReference>
<dbReference type="CDD" id="cd00075">
    <property type="entry name" value="HATPase"/>
    <property type="match status" value="1"/>
</dbReference>
<feature type="transmembrane region" description="Helical" evidence="7">
    <location>
        <begin position="6"/>
        <end position="29"/>
    </location>
</feature>
<dbReference type="PANTHER" id="PTHR43065">
    <property type="entry name" value="SENSOR HISTIDINE KINASE"/>
    <property type="match status" value="1"/>
</dbReference>
<reference evidence="10 11" key="1">
    <citation type="submission" date="2018-02" db="EMBL/GenBank/DDBJ databases">
        <title>Solimicrobium silvestre gen. nov., sp. nov., isolated from alpine forest soil.</title>
        <authorList>
            <person name="Margesin R."/>
            <person name="Albuquerque L."/>
            <person name="Zhang D.-C."/>
            <person name="Froufe H.J.C."/>
            <person name="Severino R."/>
            <person name="Roxo I."/>
            <person name="Egas C."/>
            <person name="Da Costa M.S."/>
        </authorList>
    </citation>
    <scope>NUCLEOTIDE SEQUENCE [LARGE SCALE GENOMIC DNA]</scope>
    <source>
        <strain evidence="10 11">S20-91</strain>
    </source>
</reference>
<dbReference type="InterPro" id="IPR004358">
    <property type="entry name" value="Sig_transdc_His_kin-like_C"/>
</dbReference>
<evidence type="ECO:0000256" key="3">
    <source>
        <dbReference type="ARBA" id="ARBA00012438"/>
    </source>
</evidence>